<dbReference type="InterPro" id="IPR011010">
    <property type="entry name" value="DNA_brk_join_enz"/>
</dbReference>
<gene>
    <name evidence="7" type="ORF">GCT13_43810</name>
</gene>
<reference evidence="7 8" key="1">
    <citation type="submission" date="2019-10" db="EMBL/GenBank/DDBJ databases">
        <title>Paraburkholderia sp. isolated from nodules of Mimosa pudica from Brazilian Atlantic Forest soils.</title>
        <authorList>
            <person name="Paulitsch F."/>
            <person name="Hungria M."/>
            <person name="Dall'Agnol R."/>
        </authorList>
    </citation>
    <scope>NUCLEOTIDE SEQUENCE [LARGE SCALE GENOMIC DNA]</scope>
    <source>
        <strain evidence="7 8">CNPSo 3157</strain>
    </source>
</reference>
<dbReference type="PANTHER" id="PTHR30349">
    <property type="entry name" value="PHAGE INTEGRASE-RELATED"/>
    <property type="match status" value="1"/>
</dbReference>
<keyword evidence="2" id="KW-0229">DNA integration</keyword>
<feature type="region of interest" description="Disordered" evidence="5">
    <location>
        <begin position="1"/>
        <end position="21"/>
    </location>
</feature>
<evidence type="ECO:0000256" key="5">
    <source>
        <dbReference type="SAM" id="MobiDB-lite"/>
    </source>
</evidence>
<dbReference type="Pfam" id="PF00589">
    <property type="entry name" value="Phage_integrase"/>
    <property type="match status" value="1"/>
</dbReference>
<evidence type="ECO:0000256" key="4">
    <source>
        <dbReference type="ARBA" id="ARBA00023172"/>
    </source>
</evidence>
<evidence type="ECO:0000259" key="6">
    <source>
        <dbReference type="PROSITE" id="PS51898"/>
    </source>
</evidence>
<dbReference type="Pfam" id="PF20172">
    <property type="entry name" value="DUF6538"/>
    <property type="match status" value="1"/>
</dbReference>
<feature type="domain" description="Tyr recombinase" evidence="6">
    <location>
        <begin position="426"/>
        <end position="620"/>
    </location>
</feature>
<keyword evidence="4" id="KW-0233">DNA recombination</keyword>
<keyword evidence="3" id="KW-0238">DNA-binding</keyword>
<dbReference type="InterPro" id="IPR002104">
    <property type="entry name" value="Integrase_catalytic"/>
</dbReference>
<organism evidence="7 8">
    <name type="scientific">Paraburkholderia franconis</name>
    <dbReference type="NCBI Taxonomy" id="2654983"/>
    <lineage>
        <taxon>Bacteria</taxon>
        <taxon>Pseudomonadati</taxon>
        <taxon>Pseudomonadota</taxon>
        <taxon>Betaproteobacteria</taxon>
        <taxon>Burkholderiales</taxon>
        <taxon>Burkholderiaceae</taxon>
        <taxon>Paraburkholderia</taxon>
    </lineage>
</organism>
<evidence type="ECO:0000313" key="7">
    <source>
        <dbReference type="EMBL" id="MPW23483.1"/>
    </source>
</evidence>
<comment type="similarity">
    <text evidence="1">Belongs to the 'phage' integrase family.</text>
</comment>
<dbReference type="Proteomes" id="UP000484381">
    <property type="component" value="Unassembled WGS sequence"/>
</dbReference>
<dbReference type="InterPro" id="IPR050090">
    <property type="entry name" value="Tyrosine_recombinase_XerCD"/>
</dbReference>
<dbReference type="GO" id="GO:0015074">
    <property type="term" value="P:DNA integration"/>
    <property type="evidence" value="ECO:0007669"/>
    <property type="project" value="UniProtKB-KW"/>
</dbReference>
<dbReference type="PROSITE" id="PS51898">
    <property type="entry name" value="TYR_RECOMBINASE"/>
    <property type="match status" value="1"/>
</dbReference>
<feature type="compositionally biased region" description="Basic and acidic residues" evidence="5">
    <location>
        <begin position="1"/>
        <end position="15"/>
    </location>
</feature>
<dbReference type="InterPro" id="IPR013762">
    <property type="entry name" value="Integrase-like_cat_sf"/>
</dbReference>
<proteinExistence type="inferred from homology"/>
<sequence length="647" mass="72157">MNPVQEKAKASHGEEGFGPVTTRAVAATPKDSFTKASLTAHLAELAGVEPKAAKPRMAERRYHRLSIDLGGQNAAAEVTRPRTAGSRVPYFRRSIPEALRSQFSRREFICSLRTTETAEASRRADALLAKTEELLRYARRASRAARDGSVELGTMFDRYRDVTCRGRNAPASPGFQEELPPLPPGEAGPMRSDYPRFRYAFHPSMSARLLGLHRARVLSADDAWRQTLAPSDLLAARADLAQREQALIDDIALNNVNNAWKCAMELLELERVDSSVAPLAAMQSFAERFLREELELARIRIARLNGADIPTPQTPSGALDEDEWAVIKATWESARLPKPATRYEAALAIKRLRNCTGDKSPCDLTLTDAMLFRSTLLSHLSRARAKSSFSLVRSILKTAAAENRVALNVSLAFESVKIEVSEKAVHSYQPFSVTQLQAFFDGPVHSRGLRPAKGGHYAAFWLPLLGLFQGLRLEEAGSLTCDALSERLGRYWIRIGRSKTAAGLREIPMHRELERLGFVKYFAARRDNSSADESLFPSLRMGSKENLTHMYSTWVNEYIDKHVVDDAAYVFHSFRNSFEDAATAAGVPEDIRRALMGHAQVSMTRRYGRKDGQNRRLLPDSVLIQAIDMVHYDGLNLSRVIVCDHPR</sequence>
<dbReference type="SUPFAM" id="SSF56349">
    <property type="entry name" value="DNA breaking-rejoining enzymes"/>
    <property type="match status" value="1"/>
</dbReference>
<dbReference type="Gene3D" id="1.10.443.10">
    <property type="entry name" value="Intergrase catalytic core"/>
    <property type="match status" value="1"/>
</dbReference>
<dbReference type="AlphaFoldDB" id="A0A7X1NL69"/>
<evidence type="ECO:0000256" key="1">
    <source>
        <dbReference type="ARBA" id="ARBA00008857"/>
    </source>
</evidence>
<dbReference type="GO" id="GO:0003677">
    <property type="term" value="F:DNA binding"/>
    <property type="evidence" value="ECO:0007669"/>
    <property type="project" value="UniProtKB-KW"/>
</dbReference>
<dbReference type="PANTHER" id="PTHR30349:SF41">
    <property type="entry name" value="INTEGRASE_RECOMBINASE PROTEIN MJ0367-RELATED"/>
    <property type="match status" value="1"/>
</dbReference>
<evidence type="ECO:0000256" key="3">
    <source>
        <dbReference type="ARBA" id="ARBA00023125"/>
    </source>
</evidence>
<protein>
    <submittedName>
        <fullName evidence="7">Tyrosine-type recombinase/integrase</fullName>
    </submittedName>
</protein>
<accession>A0A7X1NL69</accession>
<comment type="caution">
    <text evidence="7">The sequence shown here is derived from an EMBL/GenBank/DDBJ whole genome shotgun (WGS) entry which is preliminary data.</text>
</comment>
<dbReference type="EMBL" id="WHNP01000112">
    <property type="protein sequence ID" value="MPW23483.1"/>
    <property type="molecule type" value="Genomic_DNA"/>
</dbReference>
<keyword evidence="8" id="KW-1185">Reference proteome</keyword>
<evidence type="ECO:0000313" key="8">
    <source>
        <dbReference type="Proteomes" id="UP000484381"/>
    </source>
</evidence>
<dbReference type="GO" id="GO:0006310">
    <property type="term" value="P:DNA recombination"/>
    <property type="evidence" value="ECO:0007669"/>
    <property type="project" value="UniProtKB-KW"/>
</dbReference>
<evidence type="ECO:0000256" key="2">
    <source>
        <dbReference type="ARBA" id="ARBA00022908"/>
    </source>
</evidence>
<name>A0A7X1NL69_9BURK</name>
<dbReference type="InterPro" id="IPR046668">
    <property type="entry name" value="DUF6538"/>
</dbReference>